<protein>
    <recommendedName>
        <fullName evidence="4">Transmembrane protein</fullName>
    </recommendedName>
</protein>
<sequence length="75" mass="8759">MLIIITRAKKKAVPLKGNENIERQGRKKRFRVRRLRGETCGVAVLLTICCFVSSFSFYVRKRACRVFLYLCCLMV</sequence>
<dbReference type="EMBL" id="CM009304">
    <property type="protein sequence ID" value="PNT01315.1"/>
    <property type="molecule type" value="Genomic_DNA"/>
</dbReference>
<accession>A0A2K1XKK1</accession>
<evidence type="ECO:0000256" key="1">
    <source>
        <dbReference type="SAM" id="Phobius"/>
    </source>
</evidence>
<keyword evidence="1" id="KW-0812">Transmembrane</keyword>
<name>A0A2K1XKK1_POPTR</name>
<reference evidence="2 3" key="1">
    <citation type="journal article" date="2006" name="Science">
        <title>The genome of black cottonwood, Populus trichocarpa (Torr. &amp; Gray).</title>
        <authorList>
            <person name="Tuskan G.A."/>
            <person name="Difazio S."/>
            <person name="Jansson S."/>
            <person name="Bohlmann J."/>
            <person name="Grigoriev I."/>
            <person name="Hellsten U."/>
            <person name="Putnam N."/>
            <person name="Ralph S."/>
            <person name="Rombauts S."/>
            <person name="Salamov A."/>
            <person name="Schein J."/>
            <person name="Sterck L."/>
            <person name="Aerts A."/>
            <person name="Bhalerao R.R."/>
            <person name="Bhalerao R.P."/>
            <person name="Blaudez D."/>
            <person name="Boerjan W."/>
            <person name="Brun A."/>
            <person name="Brunner A."/>
            <person name="Busov V."/>
            <person name="Campbell M."/>
            <person name="Carlson J."/>
            <person name="Chalot M."/>
            <person name="Chapman J."/>
            <person name="Chen G.L."/>
            <person name="Cooper D."/>
            <person name="Coutinho P.M."/>
            <person name="Couturier J."/>
            <person name="Covert S."/>
            <person name="Cronk Q."/>
            <person name="Cunningham R."/>
            <person name="Davis J."/>
            <person name="Degroeve S."/>
            <person name="Dejardin A."/>
            <person name="Depamphilis C."/>
            <person name="Detter J."/>
            <person name="Dirks B."/>
            <person name="Dubchak I."/>
            <person name="Duplessis S."/>
            <person name="Ehlting J."/>
            <person name="Ellis B."/>
            <person name="Gendler K."/>
            <person name="Goodstein D."/>
            <person name="Gribskov M."/>
            <person name="Grimwood J."/>
            <person name="Groover A."/>
            <person name="Gunter L."/>
            <person name="Hamberger B."/>
            <person name="Heinze B."/>
            <person name="Helariutta Y."/>
            <person name="Henrissat B."/>
            <person name="Holligan D."/>
            <person name="Holt R."/>
            <person name="Huang W."/>
            <person name="Islam-Faridi N."/>
            <person name="Jones S."/>
            <person name="Jones-Rhoades M."/>
            <person name="Jorgensen R."/>
            <person name="Joshi C."/>
            <person name="Kangasjarvi J."/>
            <person name="Karlsson J."/>
            <person name="Kelleher C."/>
            <person name="Kirkpatrick R."/>
            <person name="Kirst M."/>
            <person name="Kohler A."/>
            <person name="Kalluri U."/>
            <person name="Larimer F."/>
            <person name="Leebens-Mack J."/>
            <person name="Leple J.C."/>
            <person name="Locascio P."/>
            <person name="Lou Y."/>
            <person name="Lucas S."/>
            <person name="Martin F."/>
            <person name="Montanini B."/>
            <person name="Napoli C."/>
            <person name="Nelson D.R."/>
            <person name="Nelson C."/>
            <person name="Nieminen K."/>
            <person name="Nilsson O."/>
            <person name="Pereda V."/>
            <person name="Peter G."/>
            <person name="Philippe R."/>
            <person name="Pilate G."/>
            <person name="Poliakov A."/>
            <person name="Razumovskaya J."/>
            <person name="Richardson P."/>
            <person name="Rinaldi C."/>
            <person name="Ritland K."/>
            <person name="Rouze P."/>
            <person name="Ryaboy D."/>
            <person name="Schmutz J."/>
            <person name="Schrader J."/>
            <person name="Segerman B."/>
            <person name="Shin H."/>
            <person name="Siddiqui A."/>
            <person name="Sterky F."/>
            <person name="Terry A."/>
            <person name="Tsai C.J."/>
            <person name="Uberbacher E."/>
            <person name="Unneberg P."/>
            <person name="Vahala J."/>
            <person name="Wall K."/>
            <person name="Wessler S."/>
            <person name="Yang G."/>
            <person name="Yin T."/>
            <person name="Douglas C."/>
            <person name="Marra M."/>
            <person name="Sandberg G."/>
            <person name="Van de Peer Y."/>
            <person name="Rokhsar D."/>
        </authorList>
    </citation>
    <scope>NUCLEOTIDE SEQUENCE [LARGE SCALE GENOMIC DNA]</scope>
    <source>
        <strain evidence="3">cv. Nisqually</strain>
    </source>
</reference>
<dbReference type="InParanoid" id="A0A2K1XKK1"/>
<keyword evidence="1" id="KW-0472">Membrane</keyword>
<evidence type="ECO:0000313" key="3">
    <source>
        <dbReference type="Proteomes" id="UP000006729"/>
    </source>
</evidence>
<organism evidence="2 3">
    <name type="scientific">Populus trichocarpa</name>
    <name type="common">Western balsam poplar</name>
    <name type="synonym">Populus balsamifera subsp. trichocarpa</name>
    <dbReference type="NCBI Taxonomy" id="3694"/>
    <lineage>
        <taxon>Eukaryota</taxon>
        <taxon>Viridiplantae</taxon>
        <taxon>Streptophyta</taxon>
        <taxon>Embryophyta</taxon>
        <taxon>Tracheophyta</taxon>
        <taxon>Spermatophyta</taxon>
        <taxon>Magnoliopsida</taxon>
        <taxon>eudicotyledons</taxon>
        <taxon>Gunneridae</taxon>
        <taxon>Pentapetalae</taxon>
        <taxon>rosids</taxon>
        <taxon>fabids</taxon>
        <taxon>Malpighiales</taxon>
        <taxon>Salicaceae</taxon>
        <taxon>Saliceae</taxon>
        <taxon>Populus</taxon>
    </lineage>
</organism>
<keyword evidence="3" id="KW-1185">Reference proteome</keyword>
<feature type="transmembrane region" description="Helical" evidence="1">
    <location>
        <begin position="35"/>
        <end position="59"/>
    </location>
</feature>
<evidence type="ECO:0008006" key="4">
    <source>
        <dbReference type="Google" id="ProtNLM"/>
    </source>
</evidence>
<gene>
    <name evidence="2" type="ORF">POPTR_015G095200</name>
</gene>
<dbReference type="Proteomes" id="UP000006729">
    <property type="component" value="Chromosome 15"/>
</dbReference>
<proteinExistence type="predicted"/>
<dbReference type="AlphaFoldDB" id="A0A2K1XKK1"/>
<evidence type="ECO:0000313" key="2">
    <source>
        <dbReference type="EMBL" id="PNT01315.1"/>
    </source>
</evidence>
<keyword evidence="1" id="KW-1133">Transmembrane helix</keyword>